<gene>
    <name evidence="2" type="ORF">FD28_GL002164</name>
</gene>
<evidence type="ECO:0000313" key="3">
    <source>
        <dbReference type="Proteomes" id="UP000051580"/>
    </source>
</evidence>
<dbReference type="EMBL" id="AZFS01000045">
    <property type="protein sequence ID" value="KRL95677.1"/>
    <property type="molecule type" value="Genomic_DNA"/>
</dbReference>
<dbReference type="SUPFAM" id="SSF143100">
    <property type="entry name" value="TTHA1013/TTHA0281-like"/>
    <property type="match status" value="1"/>
</dbReference>
<reference evidence="2 3" key="1">
    <citation type="journal article" date="2015" name="Genome Announc.">
        <title>Expanding the biotechnology potential of lactobacilli through comparative genomics of 213 strains and associated genera.</title>
        <authorList>
            <person name="Sun Z."/>
            <person name="Harris H.M."/>
            <person name="McCann A."/>
            <person name="Guo C."/>
            <person name="Argimon S."/>
            <person name="Zhang W."/>
            <person name="Yang X."/>
            <person name="Jeffery I.B."/>
            <person name="Cooney J.C."/>
            <person name="Kagawa T.F."/>
            <person name="Liu W."/>
            <person name="Song Y."/>
            <person name="Salvetti E."/>
            <person name="Wrobel A."/>
            <person name="Rasinkangas P."/>
            <person name="Parkhill J."/>
            <person name="Rea M.C."/>
            <person name="O'Sullivan O."/>
            <person name="Ritari J."/>
            <person name="Douillard F.P."/>
            <person name="Paul Ross R."/>
            <person name="Yang R."/>
            <person name="Briner A.E."/>
            <person name="Felis G.E."/>
            <person name="de Vos W.M."/>
            <person name="Barrangou R."/>
            <person name="Klaenhammer T.R."/>
            <person name="Caufield P.W."/>
            <person name="Cui Y."/>
            <person name="Zhang H."/>
            <person name="O'Toole P.W."/>
        </authorList>
    </citation>
    <scope>NUCLEOTIDE SEQUENCE [LARGE SCALE GENOMIC DNA]</scope>
    <source>
        <strain evidence="2 3">DSM 16381</strain>
    </source>
</reference>
<keyword evidence="3" id="KW-1185">Reference proteome</keyword>
<dbReference type="Proteomes" id="UP000051580">
    <property type="component" value="Unassembled WGS sequence"/>
</dbReference>
<protein>
    <recommendedName>
        <fullName evidence="1">HicB-like antitoxin of toxin-antitoxin system domain-containing protein</fullName>
    </recommendedName>
</protein>
<organism evidence="2 3">
    <name type="scientific">Levilactobacillus hammesii DSM 16381</name>
    <dbReference type="NCBI Taxonomy" id="1423753"/>
    <lineage>
        <taxon>Bacteria</taxon>
        <taxon>Bacillati</taxon>
        <taxon>Bacillota</taxon>
        <taxon>Bacilli</taxon>
        <taxon>Lactobacillales</taxon>
        <taxon>Lactobacillaceae</taxon>
        <taxon>Levilactobacillus</taxon>
    </lineage>
</organism>
<dbReference type="STRING" id="1423753.FD28_GL002164"/>
<dbReference type="InterPro" id="IPR035069">
    <property type="entry name" value="TTHA1013/TTHA0281-like"/>
</dbReference>
<dbReference type="InterPro" id="IPR031807">
    <property type="entry name" value="HicB-like"/>
</dbReference>
<dbReference type="PATRIC" id="fig|1423753.3.peg.2272"/>
<sequence length="133" mass="14466">MSKTKIVVYPAVFIQDIETQTFTIIFPDIPSAISQADTLGDALVNAEEVLGLMLYDEAALPTPSSAEKVQQAYPHDRVQLVAVDLIKAAKTVTKPLVKKNTTIPADLAREASERGINFSAVLTQALKRELEKA</sequence>
<proteinExistence type="predicted"/>
<dbReference type="Gene3D" id="3.30.160.250">
    <property type="match status" value="1"/>
</dbReference>
<dbReference type="AlphaFoldDB" id="A0A0R1UR50"/>
<accession>A0A0R1UR50</accession>
<evidence type="ECO:0000313" key="2">
    <source>
        <dbReference type="EMBL" id="KRL95677.1"/>
    </source>
</evidence>
<comment type="caution">
    <text evidence="2">The sequence shown here is derived from an EMBL/GenBank/DDBJ whole genome shotgun (WGS) entry which is preliminary data.</text>
</comment>
<name>A0A0R1UR50_9LACO</name>
<dbReference type="RefSeq" id="WP_057732659.1">
    <property type="nucleotide sequence ID" value="NZ_AZFS01000045.1"/>
</dbReference>
<feature type="domain" description="HicB-like antitoxin of toxin-antitoxin system" evidence="1">
    <location>
        <begin position="12"/>
        <end position="110"/>
    </location>
</feature>
<evidence type="ECO:0000259" key="1">
    <source>
        <dbReference type="Pfam" id="PF15919"/>
    </source>
</evidence>
<dbReference type="Pfam" id="PF15919">
    <property type="entry name" value="HicB_lk_antitox"/>
    <property type="match status" value="1"/>
</dbReference>
<dbReference type="OrthoDB" id="5419659at2"/>